<comment type="subcellular location">
    <subcellularLocation>
        <location evidence="1">Cell membrane</location>
        <topology evidence="1">Multi-pass membrane protein</topology>
    </subcellularLocation>
</comment>
<dbReference type="Pfam" id="PF01292">
    <property type="entry name" value="Ni_hydr_CYTB"/>
    <property type="match status" value="1"/>
</dbReference>
<protein>
    <submittedName>
        <fullName evidence="8">Cytochrome b/b6 domain-containing protein</fullName>
    </submittedName>
</protein>
<reference evidence="8 9" key="1">
    <citation type="submission" date="2022-03" db="EMBL/GenBank/DDBJ databases">
        <title>Luteimonas soily sp. nov., a novel bacterium isolated from the soil.</title>
        <authorList>
            <person name="Zhang X."/>
        </authorList>
    </citation>
    <scope>NUCLEOTIDE SEQUENCE [LARGE SCALE GENOMIC DNA]</scope>
    <source>
        <strain evidence="8 9">50</strain>
    </source>
</reference>
<proteinExistence type="predicted"/>
<accession>A0ABT0A140</accession>
<dbReference type="PANTHER" id="PTHR30485">
    <property type="entry name" value="NI/FE-HYDROGENASE 1 B-TYPE CYTOCHROME SUBUNIT"/>
    <property type="match status" value="1"/>
</dbReference>
<evidence type="ECO:0000256" key="4">
    <source>
        <dbReference type="ARBA" id="ARBA00022989"/>
    </source>
</evidence>
<feature type="transmembrane region" description="Helical" evidence="6">
    <location>
        <begin position="55"/>
        <end position="73"/>
    </location>
</feature>
<keyword evidence="4 6" id="KW-1133">Transmembrane helix</keyword>
<feature type="domain" description="Cytochrome b561 bacterial/Ni-hydrogenase" evidence="7">
    <location>
        <begin position="27"/>
        <end position="187"/>
    </location>
</feature>
<dbReference type="InterPro" id="IPR016174">
    <property type="entry name" value="Di-haem_cyt_TM"/>
</dbReference>
<feature type="transmembrane region" description="Helical" evidence="6">
    <location>
        <begin position="30"/>
        <end position="49"/>
    </location>
</feature>
<evidence type="ECO:0000256" key="3">
    <source>
        <dbReference type="ARBA" id="ARBA00022692"/>
    </source>
</evidence>
<dbReference type="RefSeq" id="WP_243318649.1">
    <property type="nucleotide sequence ID" value="NZ_JALGCL010000001.1"/>
</dbReference>
<evidence type="ECO:0000259" key="7">
    <source>
        <dbReference type="Pfam" id="PF01292"/>
    </source>
</evidence>
<keyword evidence="3 6" id="KW-0812">Transmembrane</keyword>
<dbReference type="PANTHER" id="PTHR30485:SF2">
    <property type="entry name" value="BLL0597 PROTEIN"/>
    <property type="match status" value="1"/>
</dbReference>
<keyword evidence="2" id="KW-1003">Cell membrane</keyword>
<evidence type="ECO:0000256" key="1">
    <source>
        <dbReference type="ARBA" id="ARBA00004651"/>
    </source>
</evidence>
<evidence type="ECO:0000313" key="8">
    <source>
        <dbReference type="EMBL" id="MCJ0824688.1"/>
    </source>
</evidence>
<organism evidence="8 9">
    <name type="scientific">Cognatiluteimonas sedimenti</name>
    <dbReference type="NCBI Taxonomy" id="2927791"/>
    <lineage>
        <taxon>Bacteria</taxon>
        <taxon>Pseudomonadati</taxon>
        <taxon>Pseudomonadota</taxon>
        <taxon>Gammaproteobacteria</taxon>
        <taxon>Lysobacterales</taxon>
        <taxon>Lysobacteraceae</taxon>
        <taxon>Cognatiluteimonas</taxon>
    </lineage>
</organism>
<evidence type="ECO:0000313" key="9">
    <source>
        <dbReference type="Proteomes" id="UP001165423"/>
    </source>
</evidence>
<keyword evidence="9" id="KW-1185">Reference proteome</keyword>
<dbReference type="Proteomes" id="UP001165423">
    <property type="component" value="Unassembled WGS sequence"/>
</dbReference>
<name>A0ABT0A140_9GAMM</name>
<dbReference type="InterPro" id="IPR051542">
    <property type="entry name" value="Hydrogenase_cytochrome"/>
</dbReference>
<evidence type="ECO:0000256" key="6">
    <source>
        <dbReference type="SAM" id="Phobius"/>
    </source>
</evidence>
<feature type="transmembrane region" description="Helical" evidence="6">
    <location>
        <begin position="114"/>
        <end position="134"/>
    </location>
</feature>
<feature type="transmembrane region" description="Helical" evidence="6">
    <location>
        <begin position="154"/>
        <end position="171"/>
    </location>
</feature>
<dbReference type="SUPFAM" id="SSF81342">
    <property type="entry name" value="Transmembrane di-heme cytochromes"/>
    <property type="match status" value="1"/>
</dbReference>
<comment type="caution">
    <text evidence="8">The sequence shown here is derived from an EMBL/GenBank/DDBJ whole genome shotgun (WGS) entry which is preliminary data.</text>
</comment>
<dbReference type="InterPro" id="IPR011577">
    <property type="entry name" value="Cyt_b561_bac/Ni-Hgenase"/>
</dbReference>
<evidence type="ECO:0000256" key="2">
    <source>
        <dbReference type="ARBA" id="ARBA00022475"/>
    </source>
</evidence>
<gene>
    <name evidence="8" type="ORF">MQC88_01725</name>
</gene>
<keyword evidence="5 6" id="KW-0472">Membrane</keyword>
<dbReference type="Gene3D" id="1.20.950.20">
    <property type="entry name" value="Transmembrane di-heme cytochromes, Chain C"/>
    <property type="match status" value="1"/>
</dbReference>
<evidence type="ECO:0000256" key="5">
    <source>
        <dbReference type="ARBA" id="ARBA00023136"/>
    </source>
</evidence>
<dbReference type="EMBL" id="JALGCL010000001">
    <property type="protein sequence ID" value="MCJ0824688.1"/>
    <property type="molecule type" value="Genomic_DNA"/>
</dbReference>
<sequence>MSVYPNRANLRPAAGAEAGREAPMVKVWDPLVRLFHWSLAACILGAFLVEEGDTAHRLLGYTALGLVAFRLLWGVVGSRHARFSDFVRGPRAVGRYLRERLAGTSQRRLGHNPAGAVMVLVLLAGVAAVGFTGWMQTWDAFRGADRLEELHEALAYGLLAFIGAHVVAAFVESMHYRENLIAAMVHGRKRALPADVAGKSPGQP</sequence>